<dbReference type="InterPro" id="IPR040661">
    <property type="entry name" value="LZ3wCH"/>
</dbReference>
<evidence type="ECO:0000256" key="3">
    <source>
        <dbReference type="ARBA" id="ARBA00023054"/>
    </source>
</evidence>
<dbReference type="STRING" id="10195.A0A3M7SPC2"/>
<evidence type="ECO:0000259" key="7">
    <source>
        <dbReference type="Pfam" id="PF18517"/>
    </source>
</evidence>
<dbReference type="OrthoDB" id="273345at2759"/>
<dbReference type="GO" id="GO:0005634">
    <property type="term" value="C:nucleus"/>
    <property type="evidence" value="ECO:0007669"/>
    <property type="project" value="UniProtKB-SubCell"/>
</dbReference>
<comment type="caution">
    <text evidence="8">The sequence shown here is derived from an EMBL/GenBank/DDBJ whole genome shotgun (WGS) entry which is preliminary data.</text>
</comment>
<evidence type="ECO:0000256" key="2">
    <source>
        <dbReference type="ARBA" id="ARBA00005981"/>
    </source>
</evidence>
<evidence type="ECO:0000313" key="9">
    <source>
        <dbReference type="Proteomes" id="UP000276133"/>
    </source>
</evidence>
<dbReference type="InterPro" id="IPR036390">
    <property type="entry name" value="WH_DNA-bd_sf"/>
</dbReference>
<dbReference type="AlphaFoldDB" id="A0A3M7SPC2"/>
<dbReference type="GO" id="GO:0007131">
    <property type="term" value="P:reciprocal meiotic recombination"/>
    <property type="evidence" value="ECO:0007669"/>
    <property type="project" value="InterPro"/>
</dbReference>
<reference evidence="8 9" key="1">
    <citation type="journal article" date="2018" name="Sci. Rep.">
        <title>Genomic signatures of local adaptation to the degree of environmental predictability in rotifers.</title>
        <authorList>
            <person name="Franch-Gras L."/>
            <person name="Hahn C."/>
            <person name="Garcia-Roger E.M."/>
            <person name="Carmona M.J."/>
            <person name="Serra M."/>
            <person name="Gomez A."/>
        </authorList>
    </citation>
    <scope>NUCLEOTIDE SEQUENCE [LARGE SCALE GENOMIC DNA]</scope>
    <source>
        <strain evidence="8">HYR1</strain>
    </source>
</reference>
<dbReference type="EMBL" id="REGN01001030">
    <property type="protein sequence ID" value="RNA37555.1"/>
    <property type="molecule type" value="Genomic_DNA"/>
</dbReference>
<feature type="domain" description="Mnd1 HTH" evidence="6">
    <location>
        <begin position="15"/>
        <end position="74"/>
    </location>
</feature>
<dbReference type="Pfam" id="PF03962">
    <property type="entry name" value="Mnd1"/>
    <property type="match status" value="1"/>
</dbReference>
<dbReference type="SUPFAM" id="SSF46785">
    <property type="entry name" value="Winged helix' DNA-binding domain"/>
    <property type="match status" value="1"/>
</dbReference>
<dbReference type="Proteomes" id="UP000276133">
    <property type="component" value="Unassembled WGS sequence"/>
</dbReference>
<evidence type="ECO:0000256" key="4">
    <source>
        <dbReference type="ARBA" id="ARBA00023242"/>
    </source>
</evidence>
<comment type="similarity">
    <text evidence="2 5">Belongs to the MND1 family.</text>
</comment>
<dbReference type="PIRSF" id="PIRSF026991">
    <property type="entry name" value="Mnd1"/>
    <property type="match status" value="1"/>
</dbReference>
<keyword evidence="4 5" id="KW-0539">Nucleus</keyword>
<name>A0A3M7SPC2_BRAPC</name>
<dbReference type="Pfam" id="PF18517">
    <property type="entry name" value="LZ3wCH"/>
    <property type="match status" value="1"/>
</dbReference>
<protein>
    <recommendedName>
        <fullName evidence="5">Meiotic nuclear division protein 1 homolog</fullName>
    </recommendedName>
</protein>
<comment type="function">
    <text evidence="5">Required for proper homologous chromosome pairing and efficient cross-over and intragenic recombination during meiosis.</text>
</comment>
<dbReference type="InterPro" id="IPR005647">
    <property type="entry name" value="Mnd1"/>
</dbReference>
<proteinExistence type="inferred from homology"/>
<evidence type="ECO:0000256" key="1">
    <source>
        <dbReference type="ARBA" id="ARBA00004123"/>
    </source>
</evidence>
<evidence type="ECO:0000256" key="5">
    <source>
        <dbReference type="PIRNR" id="PIRNR026991"/>
    </source>
</evidence>
<evidence type="ECO:0000313" key="8">
    <source>
        <dbReference type="EMBL" id="RNA37555.1"/>
    </source>
</evidence>
<feature type="domain" description="Leucine zipper with capping helix" evidence="7">
    <location>
        <begin position="158"/>
        <end position="203"/>
    </location>
</feature>
<keyword evidence="9" id="KW-1185">Reference proteome</keyword>
<comment type="subcellular location">
    <subcellularLocation>
        <location evidence="1 5">Nucleus</location>
    </subcellularLocation>
</comment>
<accession>A0A3M7SPC2</accession>
<organism evidence="8 9">
    <name type="scientific">Brachionus plicatilis</name>
    <name type="common">Marine rotifer</name>
    <name type="synonym">Brachionus muelleri</name>
    <dbReference type="NCBI Taxonomy" id="10195"/>
    <lineage>
        <taxon>Eukaryota</taxon>
        <taxon>Metazoa</taxon>
        <taxon>Spiralia</taxon>
        <taxon>Gnathifera</taxon>
        <taxon>Rotifera</taxon>
        <taxon>Eurotatoria</taxon>
        <taxon>Monogononta</taxon>
        <taxon>Pseudotrocha</taxon>
        <taxon>Ploima</taxon>
        <taxon>Brachionidae</taxon>
        <taxon>Brachionus</taxon>
    </lineage>
</organism>
<dbReference type="InterPro" id="IPR040453">
    <property type="entry name" value="Mnd1_HTH"/>
</dbReference>
<sequence length="204" mass="24277">MSKRGLSNDEKKKRMLDFFHEKQDFFQLKDVEKLCSQEKGITVQTIKDVLMSLVDDGLVESEKIGTSIYYWSLPSHALNKRQDAISKIENKLREETDKNTYYKEMLKNYENSQDDEQKRVSLLQEYKSLVDQRQVLLKDVDLFKENDPKIFQNTLNSIDETKKACNQWIENIFSLKSWLKNKFKVDQNVINKQFEIPDDLDYIE</sequence>
<gene>
    <name evidence="8" type="ORF">BpHYR1_025179</name>
</gene>
<evidence type="ECO:0000259" key="6">
    <source>
        <dbReference type="Pfam" id="PF03962"/>
    </source>
</evidence>
<dbReference type="GO" id="GO:0003690">
    <property type="term" value="F:double-stranded DNA binding"/>
    <property type="evidence" value="ECO:0007669"/>
    <property type="project" value="InterPro"/>
</dbReference>
<keyword evidence="3" id="KW-0175">Coiled coil</keyword>